<evidence type="ECO:0000313" key="2">
    <source>
        <dbReference type="Proteomes" id="UP001595818"/>
    </source>
</evidence>
<dbReference type="Proteomes" id="UP001595818">
    <property type="component" value="Unassembled WGS sequence"/>
</dbReference>
<sequence length="176" mass="20342">MTEIVNRVANSPIVTIDLDKFYREGERVIFDLKPFLFQEMVLREKDYRQQLKELDWTYYKDKFVAVTCSADAIIPSWAYMLAMTYLKPVAAETILGDQVALEQYLVSKSLQKINPEDFLDKPVVIKGCSKFPVTGFVYGELMNLLMPFARSIMYGEPCSTVPIYKRAKPQRDQGEE</sequence>
<proteinExistence type="predicted"/>
<keyword evidence="2" id="KW-1185">Reference proteome</keyword>
<reference evidence="2" key="1">
    <citation type="journal article" date="2019" name="Int. J. Syst. Evol. Microbiol.">
        <title>The Global Catalogue of Microorganisms (GCM) 10K type strain sequencing project: providing services to taxonomists for standard genome sequencing and annotation.</title>
        <authorList>
            <consortium name="The Broad Institute Genomics Platform"/>
            <consortium name="The Broad Institute Genome Sequencing Center for Infectious Disease"/>
            <person name="Wu L."/>
            <person name="Ma J."/>
        </authorList>
    </citation>
    <scope>NUCLEOTIDE SEQUENCE [LARGE SCALE GENOMIC DNA]</scope>
    <source>
        <strain evidence="2">CGMCC 4.7466</strain>
    </source>
</reference>
<dbReference type="InterPro" id="IPR018914">
    <property type="entry name" value="DUF2480"/>
</dbReference>
<dbReference type="RefSeq" id="WP_377061374.1">
    <property type="nucleotide sequence ID" value="NZ_JBHSJJ010000001.1"/>
</dbReference>
<dbReference type="Pfam" id="PF10652">
    <property type="entry name" value="DUF2480"/>
    <property type="match status" value="1"/>
</dbReference>
<protein>
    <submittedName>
        <fullName evidence="1">DUF2480 family protein</fullName>
    </submittedName>
</protein>
<evidence type="ECO:0000313" key="1">
    <source>
        <dbReference type="EMBL" id="MFC4870657.1"/>
    </source>
</evidence>
<dbReference type="EMBL" id="JBHSJJ010000001">
    <property type="protein sequence ID" value="MFC4870657.1"/>
    <property type="molecule type" value="Genomic_DNA"/>
</dbReference>
<gene>
    <name evidence="1" type="ORF">ACFPFU_03090</name>
</gene>
<name>A0ABV9SWN2_9BACT</name>
<accession>A0ABV9SWN2</accession>
<organism evidence="1 2">
    <name type="scientific">Negadavirga shengliensis</name>
    <dbReference type="NCBI Taxonomy" id="1389218"/>
    <lineage>
        <taxon>Bacteria</taxon>
        <taxon>Pseudomonadati</taxon>
        <taxon>Bacteroidota</taxon>
        <taxon>Cytophagia</taxon>
        <taxon>Cytophagales</taxon>
        <taxon>Cyclobacteriaceae</taxon>
        <taxon>Negadavirga</taxon>
    </lineage>
</organism>
<comment type="caution">
    <text evidence="1">The sequence shown here is derived from an EMBL/GenBank/DDBJ whole genome shotgun (WGS) entry which is preliminary data.</text>
</comment>